<accession>A0A0E9TY53</accession>
<reference evidence="1" key="2">
    <citation type="journal article" date="2015" name="Fish Shellfish Immunol.">
        <title>Early steps in the European eel (Anguilla anguilla)-Vibrio vulnificus interaction in the gills: Role of the RtxA13 toxin.</title>
        <authorList>
            <person name="Callol A."/>
            <person name="Pajuelo D."/>
            <person name="Ebbesson L."/>
            <person name="Teles M."/>
            <person name="MacKenzie S."/>
            <person name="Amaro C."/>
        </authorList>
    </citation>
    <scope>NUCLEOTIDE SEQUENCE</scope>
</reference>
<name>A0A0E9TY53_ANGAN</name>
<dbReference type="EMBL" id="GBXM01049968">
    <property type="protein sequence ID" value="JAH58609.1"/>
    <property type="molecule type" value="Transcribed_RNA"/>
</dbReference>
<organism evidence="1">
    <name type="scientific">Anguilla anguilla</name>
    <name type="common">European freshwater eel</name>
    <name type="synonym">Muraena anguilla</name>
    <dbReference type="NCBI Taxonomy" id="7936"/>
    <lineage>
        <taxon>Eukaryota</taxon>
        <taxon>Metazoa</taxon>
        <taxon>Chordata</taxon>
        <taxon>Craniata</taxon>
        <taxon>Vertebrata</taxon>
        <taxon>Euteleostomi</taxon>
        <taxon>Actinopterygii</taxon>
        <taxon>Neopterygii</taxon>
        <taxon>Teleostei</taxon>
        <taxon>Anguilliformes</taxon>
        <taxon>Anguillidae</taxon>
        <taxon>Anguilla</taxon>
    </lineage>
</organism>
<evidence type="ECO:0000313" key="1">
    <source>
        <dbReference type="EMBL" id="JAH58609.1"/>
    </source>
</evidence>
<sequence>MYMYFYIAHEIMMTLIQLSPLAYMKSGHLNTHTHRLTNNMMYIP</sequence>
<proteinExistence type="predicted"/>
<protein>
    <submittedName>
        <fullName evidence="1">Uncharacterized protein</fullName>
    </submittedName>
</protein>
<dbReference type="AlphaFoldDB" id="A0A0E9TY53"/>
<reference evidence="1" key="1">
    <citation type="submission" date="2014-11" db="EMBL/GenBank/DDBJ databases">
        <authorList>
            <person name="Amaro Gonzalez C."/>
        </authorList>
    </citation>
    <scope>NUCLEOTIDE SEQUENCE</scope>
</reference>